<organism evidence="2 3">
    <name type="scientific">Fusarium mangiferae</name>
    <name type="common">Mango malformation disease fungus</name>
    <dbReference type="NCBI Taxonomy" id="192010"/>
    <lineage>
        <taxon>Eukaryota</taxon>
        <taxon>Fungi</taxon>
        <taxon>Dikarya</taxon>
        <taxon>Ascomycota</taxon>
        <taxon>Pezizomycotina</taxon>
        <taxon>Sordariomycetes</taxon>
        <taxon>Hypocreomycetidae</taxon>
        <taxon>Hypocreales</taxon>
        <taxon>Nectriaceae</taxon>
        <taxon>Fusarium</taxon>
        <taxon>Fusarium fujikuroi species complex</taxon>
    </lineage>
</organism>
<proteinExistence type="predicted"/>
<evidence type="ECO:0000313" key="2">
    <source>
        <dbReference type="EMBL" id="CVL01997.1"/>
    </source>
</evidence>
<feature type="compositionally biased region" description="Basic and acidic residues" evidence="1">
    <location>
        <begin position="277"/>
        <end position="292"/>
    </location>
</feature>
<keyword evidence="3" id="KW-1185">Reference proteome</keyword>
<comment type="caution">
    <text evidence="2">The sequence shown here is derived from an EMBL/GenBank/DDBJ whole genome shotgun (WGS) entry which is preliminary data.</text>
</comment>
<dbReference type="Gene3D" id="1.10.287.1490">
    <property type="match status" value="1"/>
</dbReference>
<sequence length="446" mass="51536">MIFYIHTSHIQLKSLFYSLHSQVPFNPNGVVIQERRQRAPGLIAVCLLPNIYNQESSIFSACIHLVNAMESTGAPYTLTAAQFAGQVNLPNRDTAQRQAQVERVLLSFEQAKKQMSEEGIREVYEYLKPGKWIQSARSATDHTAYRRFLGKAGLRSTLYYPQFFVIQAIYVDFGGHNPEAIYWLYRDLSEYWGMTITTDRPFYPRLEDSEKERRLIRACYYGQNDQAGNQVIDTIQGNIAAHNSINNNNDNTDPDSDKQKALDGHIRAVSKLSAELKNEAEEKQRRETDLRGQLETLNQQNLDLQRQIQDESDLRQKAEKELNENKVQLQDTQHQLQDTQRQLQNTQGQLQVTQDQLRISRKDASTMENKMRDIQNCINQHNQHNQLSMEIRELDKQRKDISAKRQQCINSMAEHSRPRVEGFNSANKRPVAGIADGEESKRPRQE</sequence>
<name>A0A1L7U2Y1_FUSMA</name>
<feature type="region of interest" description="Disordered" evidence="1">
    <location>
        <begin position="410"/>
        <end position="446"/>
    </location>
</feature>
<dbReference type="RefSeq" id="XP_041687324.1">
    <property type="nucleotide sequence ID" value="XM_041821555.1"/>
</dbReference>
<feature type="region of interest" description="Disordered" evidence="1">
    <location>
        <begin position="277"/>
        <end position="303"/>
    </location>
</feature>
<evidence type="ECO:0000313" key="3">
    <source>
        <dbReference type="Proteomes" id="UP000184255"/>
    </source>
</evidence>
<accession>A0A1L7U2Y1</accession>
<dbReference type="GeneID" id="65087380"/>
<evidence type="ECO:0000256" key="1">
    <source>
        <dbReference type="SAM" id="MobiDB-lite"/>
    </source>
</evidence>
<protein>
    <submittedName>
        <fullName evidence="2">Uncharacterized protein</fullName>
    </submittedName>
</protein>
<reference evidence="3" key="1">
    <citation type="journal article" date="2016" name="Genome Biol. Evol.">
        <title>Comparative 'omics' of the Fusarium fujikuroi species complex highlights differences in genetic potential and metabolite synthesis.</title>
        <authorList>
            <person name="Niehaus E.-M."/>
            <person name="Muensterkoetter M."/>
            <person name="Proctor R.H."/>
            <person name="Brown D.W."/>
            <person name="Sharon A."/>
            <person name="Idan Y."/>
            <person name="Oren-Young L."/>
            <person name="Sieber C.M."/>
            <person name="Novak O."/>
            <person name="Pencik A."/>
            <person name="Tarkowska D."/>
            <person name="Hromadova K."/>
            <person name="Freeman S."/>
            <person name="Maymon M."/>
            <person name="Elazar M."/>
            <person name="Youssef S.A."/>
            <person name="El-Shabrawy E.S.M."/>
            <person name="Shalaby A.B.A."/>
            <person name="Houterman P."/>
            <person name="Brock N.L."/>
            <person name="Burkhardt I."/>
            <person name="Tsavkelova E.A."/>
            <person name="Dickschat J.S."/>
            <person name="Galuszka P."/>
            <person name="Gueldener U."/>
            <person name="Tudzynski B."/>
        </authorList>
    </citation>
    <scope>NUCLEOTIDE SEQUENCE [LARGE SCALE GENOMIC DNA]</scope>
    <source>
        <strain evidence="3">MRC7560</strain>
    </source>
</reference>
<dbReference type="Proteomes" id="UP000184255">
    <property type="component" value="Unassembled WGS sequence"/>
</dbReference>
<dbReference type="VEuPathDB" id="FungiDB:FMAN_08120"/>
<dbReference type="EMBL" id="FCQH01000012">
    <property type="protein sequence ID" value="CVL01997.1"/>
    <property type="molecule type" value="Genomic_DNA"/>
</dbReference>
<dbReference type="AlphaFoldDB" id="A0A1L7U2Y1"/>
<gene>
    <name evidence="2" type="ORF">FMAN_08120</name>
</gene>